<feature type="domain" description="Band 7" evidence="2">
    <location>
        <begin position="54"/>
        <end position="242"/>
    </location>
</feature>
<organism evidence="3 4">
    <name type="scientific">Bifidobacterium platyrrhinorum</name>
    <dbReference type="NCBI Taxonomy" id="2661628"/>
    <lineage>
        <taxon>Bacteria</taxon>
        <taxon>Bacillati</taxon>
        <taxon>Actinomycetota</taxon>
        <taxon>Actinomycetes</taxon>
        <taxon>Bifidobacteriales</taxon>
        <taxon>Bifidobacteriaceae</taxon>
        <taxon>Bifidobacterium</taxon>
    </lineage>
</organism>
<accession>A0A6L9STR8</accession>
<evidence type="ECO:0000313" key="4">
    <source>
        <dbReference type="Proteomes" id="UP000483293"/>
    </source>
</evidence>
<dbReference type="Pfam" id="PF01145">
    <property type="entry name" value="Band_7"/>
    <property type="match status" value="1"/>
</dbReference>
<evidence type="ECO:0000256" key="1">
    <source>
        <dbReference type="SAM" id="Phobius"/>
    </source>
</evidence>
<dbReference type="PANTHER" id="PTHR23222">
    <property type="entry name" value="PROHIBITIN"/>
    <property type="match status" value="1"/>
</dbReference>
<dbReference type="Proteomes" id="UP000483293">
    <property type="component" value="Unassembled WGS sequence"/>
</dbReference>
<keyword evidence="4" id="KW-1185">Reference proteome</keyword>
<reference evidence="3 4" key="1">
    <citation type="submission" date="2019-10" db="EMBL/GenBank/DDBJ databases">
        <title>Bifidobacterium from non-human primates.</title>
        <authorList>
            <person name="Modesto M."/>
        </authorList>
    </citation>
    <scope>NUCLEOTIDE SEQUENCE [LARGE SCALE GENOMIC DNA]</scope>
    <source>
        <strain evidence="3 4">SMA15</strain>
    </source>
</reference>
<gene>
    <name evidence="3" type="ORF">GFD21_06425</name>
</gene>
<name>A0A6L9STR8_9BIFI</name>
<keyword evidence="1" id="KW-1133">Transmembrane helix</keyword>
<dbReference type="SUPFAM" id="SSF117892">
    <property type="entry name" value="Band 7/SPFH domain"/>
    <property type="match status" value="1"/>
</dbReference>
<dbReference type="InterPro" id="IPR000163">
    <property type="entry name" value="Prohibitin"/>
</dbReference>
<keyword evidence="1" id="KW-0472">Membrane</keyword>
<keyword evidence="1" id="KW-0812">Transmembrane</keyword>
<dbReference type="InterPro" id="IPR036013">
    <property type="entry name" value="Band_7/SPFH_dom_sf"/>
</dbReference>
<dbReference type="AlphaFoldDB" id="A0A6L9STR8"/>
<comment type="caution">
    <text evidence="3">The sequence shown here is derived from an EMBL/GenBank/DDBJ whole genome shotgun (WGS) entry which is preliminary data.</text>
</comment>
<protein>
    <submittedName>
        <fullName evidence="3">Prohibitin family protein</fullName>
    </submittedName>
</protein>
<evidence type="ECO:0000313" key="3">
    <source>
        <dbReference type="EMBL" id="NEG55405.1"/>
    </source>
</evidence>
<evidence type="ECO:0000259" key="2">
    <source>
        <dbReference type="Pfam" id="PF01145"/>
    </source>
</evidence>
<proteinExistence type="predicted"/>
<dbReference type="PANTHER" id="PTHR23222:SF0">
    <property type="entry name" value="PROHIBITIN 1"/>
    <property type="match status" value="1"/>
</dbReference>
<dbReference type="GO" id="GO:0016020">
    <property type="term" value="C:membrane"/>
    <property type="evidence" value="ECO:0007669"/>
    <property type="project" value="InterPro"/>
</dbReference>
<sequence length="300" mass="32425">MILFIIALVVIILTGIVIVGGLGNKDGLAVVGGSVGLLVGGVLMFPAFLWSQDVGQSAVIVNWGGSIAGQNSDAGFHGKLPWQSVKKYDTRNNIVNLYRDAKYKYDGGGAEGKTVTVNDKSGASADIDIQVIYSLDPNKVEALYRDYGSQTTFTQSLVVNDLRSVARAQSGRFDTLTMLTDRGEYKSAVQKALSSKWRKAGLTVEQVTVQDVRYSKTITSKYNEAQAAEIARQKAVNEQETAKVEAETKKIKAQGEADANRVLNESLTDNVLKQKYIDALGNAKQLIITPDGADTLIQTK</sequence>
<dbReference type="RefSeq" id="WP_163197119.1">
    <property type="nucleotide sequence ID" value="NZ_WHZV01000005.1"/>
</dbReference>
<feature type="transmembrane region" description="Helical" evidence="1">
    <location>
        <begin position="28"/>
        <end position="50"/>
    </location>
</feature>
<dbReference type="Gene3D" id="3.30.479.30">
    <property type="entry name" value="Band 7 domain"/>
    <property type="match status" value="1"/>
</dbReference>
<feature type="transmembrane region" description="Helical" evidence="1">
    <location>
        <begin position="5"/>
        <end position="22"/>
    </location>
</feature>
<dbReference type="EMBL" id="WHZV01000005">
    <property type="protein sequence ID" value="NEG55405.1"/>
    <property type="molecule type" value="Genomic_DNA"/>
</dbReference>
<dbReference type="CDD" id="cd03401">
    <property type="entry name" value="SPFH_prohibitin"/>
    <property type="match status" value="1"/>
</dbReference>
<dbReference type="InterPro" id="IPR001107">
    <property type="entry name" value="Band_7"/>
</dbReference>